<evidence type="ECO:0008006" key="4">
    <source>
        <dbReference type="Google" id="ProtNLM"/>
    </source>
</evidence>
<reference evidence="2 3" key="1">
    <citation type="submission" date="2020-07" db="EMBL/GenBank/DDBJ databases">
        <title>Sequencing the genomes of 1000 actinobacteria strains.</title>
        <authorList>
            <person name="Klenk H.-P."/>
        </authorList>
    </citation>
    <scope>NUCLEOTIDE SEQUENCE [LARGE SCALE GENOMIC DNA]</scope>
    <source>
        <strain evidence="2 3">DSM 21349</strain>
    </source>
</reference>
<evidence type="ECO:0000313" key="3">
    <source>
        <dbReference type="Proteomes" id="UP000580910"/>
    </source>
</evidence>
<dbReference type="AlphaFoldDB" id="A0A7W3P7U1"/>
<keyword evidence="1" id="KW-0732">Signal</keyword>
<gene>
    <name evidence="2" type="ORF">FB382_000161</name>
</gene>
<feature type="chain" id="PRO_5030610549" description="Secreted protein" evidence="1">
    <location>
        <begin position="41"/>
        <end position="195"/>
    </location>
</feature>
<keyword evidence="3" id="KW-1185">Reference proteome</keyword>
<dbReference type="Proteomes" id="UP000580910">
    <property type="component" value="Unassembled WGS sequence"/>
</dbReference>
<comment type="caution">
    <text evidence="2">The sequence shown here is derived from an EMBL/GenBank/DDBJ whole genome shotgun (WGS) entry which is preliminary data.</text>
</comment>
<evidence type="ECO:0000256" key="1">
    <source>
        <dbReference type="SAM" id="SignalP"/>
    </source>
</evidence>
<proteinExistence type="predicted"/>
<accession>A0A7W3P7U1</accession>
<protein>
    <recommendedName>
        <fullName evidence="4">Secreted protein</fullName>
    </recommendedName>
</protein>
<organism evidence="2 3">
    <name type="scientific">Nocardioides ginsengisegetis</name>
    <dbReference type="NCBI Taxonomy" id="661491"/>
    <lineage>
        <taxon>Bacteria</taxon>
        <taxon>Bacillati</taxon>
        <taxon>Actinomycetota</taxon>
        <taxon>Actinomycetes</taxon>
        <taxon>Propionibacteriales</taxon>
        <taxon>Nocardioidaceae</taxon>
        <taxon>Nocardioides</taxon>
    </lineage>
</organism>
<name>A0A7W3P7U1_9ACTN</name>
<dbReference type="EMBL" id="JACGXA010000001">
    <property type="protein sequence ID" value="MBA8801870.1"/>
    <property type="molecule type" value="Genomic_DNA"/>
</dbReference>
<feature type="signal peptide" evidence="1">
    <location>
        <begin position="1"/>
        <end position="40"/>
    </location>
</feature>
<evidence type="ECO:0000313" key="2">
    <source>
        <dbReference type="EMBL" id="MBA8801870.1"/>
    </source>
</evidence>
<dbReference type="RefSeq" id="WP_182535948.1">
    <property type="nucleotide sequence ID" value="NZ_JACGXA010000001.1"/>
</dbReference>
<sequence>MNALTPSPRRSLRCLPRLRGLAAVVALATLGLAPAGTAHAVETYRSGYDVGRHGDPAVTCSSAPYRQVSATPQMGTSTGWERGQSVAYRIYVLDARTGAVVRQLNNGNWLSTKIATSYLSYYDINGNPVYAISPTASLPTYTWSVPVGDYKVRIDYAWYTTSGWSYATNVASSYLNGMSVGYSWITAWGSPCVIR</sequence>